<dbReference type="Pfam" id="PF20420">
    <property type="entry name" value="DUF6702"/>
    <property type="match status" value="1"/>
</dbReference>
<dbReference type="InterPro" id="IPR046525">
    <property type="entry name" value="DUF6702"/>
</dbReference>
<dbReference type="Proteomes" id="UP000317839">
    <property type="component" value="Unassembled WGS sequence"/>
</dbReference>
<dbReference type="RefSeq" id="WP_142944297.1">
    <property type="nucleotide sequence ID" value="NZ_VIKR01000007.1"/>
</dbReference>
<dbReference type="AlphaFoldDB" id="A0A545T1J0"/>
<protein>
    <recommendedName>
        <fullName evidence="3">Orphan protein</fullName>
    </recommendedName>
</protein>
<gene>
    <name evidence="1" type="ORF">FLL45_22395</name>
</gene>
<dbReference type="OrthoDB" id="5741133at2"/>
<evidence type="ECO:0000313" key="2">
    <source>
        <dbReference type="Proteomes" id="UP000317839"/>
    </source>
</evidence>
<keyword evidence="2" id="KW-1185">Reference proteome</keyword>
<dbReference type="EMBL" id="VIKR01000007">
    <property type="protein sequence ID" value="TQV71080.1"/>
    <property type="molecule type" value="Genomic_DNA"/>
</dbReference>
<reference evidence="1 2" key="1">
    <citation type="submission" date="2019-06" db="EMBL/GenBank/DDBJ databases">
        <title>Draft genome of Aliikangiella marina GYP-15.</title>
        <authorList>
            <person name="Wang G."/>
        </authorList>
    </citation>
    <scope>NUCLEOTIDE SEQUENCE [LARGE SCALE GENOMIC DNA]</scope>
    <source>
        <strain evidence="1 2">GYP-15</strain>
    </source>
</reference>
<evidence type="ECO:0000313" key="1">
    <source>
        <dbReference type="EMBL" id="TQV71080.1"/>
    </source>
</evidence>
<sequence>MIRTSKYFLGFLIVLVAGAVWQVQAHQQKESITTILFNERTGNVEVAHRFYIHDAEHAIKQILGKQADLIKQSQTQSAFAQYVQKRFSLQFNSDSPLILELLGQEVKGKFFWVYQEVKYAQIPQRVSVKFDALMDIWPAQRNIINVEGIDTEKSRSVALLSNQTQKTINL</sequence>
<accession>A0A545T1J0</accession>
<organism evidence="1 2">
    <name type="scientific">Aliikangiella marina</name>
    <dbReference type="NCBI Taxonomy" id="1712262"/>
    <lineage>
        <taxon>Bacteria</taxon>
        <taxon>Pseudomonadati</taxon>
        <taxon>Pseudomonadota</taxon>
        <taxon>Gammaproteobacteria</taxon>
        <taxon>Oceanospirillales</taxon>
        <taxon>Pleioneaceae</taxon>
        <taxon>Aliikangiella</taxon>
    </lineage>
</organism>
<comment type="caution">
    <text evidence="1">The sequence shown here is derived from an EMBL/GenBank/DDBJ whole genome shotgun (WGS) entry which is preliminary data.</text>
</comment>
<proteinExistence type="predicted"/>
<name>A0A545T1J0_9GAMM</name>
<evidence type="ECO:0008006" key="3">
    <source>
        <dbReference type="Google" id="ProtNLM"/>
    </source>
</evidence>